<organism evidence="1 2">
    <name type="scientific">Acorus calamus</name>
    <name type="common">Sweet flag</name>
    <dbReference type="NCBI Taxonomy" id="4465"/>
    <lineage>
        <taxon>Eukaryota</taxon>
        <taxon>Viridiplantae</taxon>
        <taxon>Streptophyta</taxon>
        <taxon>Embryophyta</taxon>
        <taxon>Tracheophyta</taxon>
        <taxon>Spermatophyta</taxon>
        <taxon>Magnoliopsida</taxon>
        <taxon>Liliopsida</taxon>
        <taxon>Acoraceae</taxon>
        <taxon>Acorus</taxon>
    </lineage>
</organism>
<evidence type="ECO:0000313" key="1">
    <source>
        <dbReference type="EMBL" id="KAK1317537.1"/>
    </source>
</evidence>
<proteinExistence type="predicted"/>
<reference evidence="1" key="1">
    <citation type="journal article" date="2023" name="Nat. Commun.">
        <title>Diploid and tetraploid genomes of Acorus and the evolution of monocots.</title>
        <authorList>
            <person name="Ma L."/>
            <person name="Liu K.W."/>
            <person name="Li Z."/>
            <person name="Hsiao Y.Y."/>
            <person name="Qi Y."/>
            <person name="Fu T."/>
            <person name="Tang G.D."/>
            <person name="Zhang D."/>
            <person name="Sun W.H."/>
            <person name="Liu D.K."/>
            <person name="Li Y."/>
            <person name="Chen G.Z."/>
            <person name="Liu X.D."/>
            <person name="Liao X.Y."/>
            <person name="Jiang Y.T."/>
            <person name="Yu X."/>
            <person name="Hao Y."/>
            <person name="Huang J."/>
            <person name="Zhao X.W."/>
            <person name="Ke S."/>
            <person name="Chen Y.Y."/>
            <person name="Wu W.L."/>
            <person name="Hsu J.L."/>
            <person name="Lin Y.F."/>
            <person name="Huang M.D."/>
            <person name="Li C.Y."/>
            <person name="Huang L."/>
            <person name="Wang Z.W."/>
            <person name="Zhao X."/>
            <person name="Zhong W.Y."/>
            <person name="Peng D.H."/>
            <person name="Ahmad S."/>
            <person name="Lan S."/>
            <person name="Zhang J.S."/>
            <person name="Tsai W.C."/>
            <person name="Van de Peer Y."/>
            <person name="Liu Z.J."/>
        </authorList>
    </citation>
    <scope>NUCLEOTIDE SEQUENCE</scope>
    <source>
        <strain evidence="1">CP</strain>
    </source>
</reference>
<accession>A0AAV9EVY4</accession>
<protein>
    <submittedName>
        <fullName evidence="1">Uncharacterized protein</fullName>
    </submittedName>
</protein>
<comment type="caution">
    <text evidence="1">The sequence shown here is derived from an EMBL/GenBank/DDBJ whole genome shotgun (WGS) entry which is preliminary data.</text>
</comment>
<dbReference type="EMBL" id="JAUJYO010000005">
    <property type="protein sequence ID" value="KAK1317537.1"/>
    <property type="molecule type" value="Genomic_DNA"/>
</dbReference>
<keyword evidence="2" id="KW-1185">Reference proteome</keyword>
<gene>
    <name evidence="1" type="ORF">QJS10_CPA05g01751</name>
</gene>
<sequence>MCMWVCVKESEMLWASLVLAHDGPYEGTKESPYAWNGTYAREQCTIPFLFKASLCIHG</sequence>
<name>A0AAV9EVY4_ACOCL</name>
<dbReference type="AlphaFoldDB" id="A0AAV9EVY4"/>
<reference evidence="1" key="2">
    <citation type="submission" date="2023-06" db="EMBL/GenBank/DDBJ databases">
        <authorList>
            <person name="Ma L."/>
            <person name="Liu K.-W."/>
            <person name="Li Z."/>
            <person name="Hsiao Y.-Y."/>
            <person name="Qi Y."/>
            <person name="Fu T."/>
            <person name="Tang G."/>
            <person name="Zhang D."/>
            <person name="Sun W.-H."/>
            <person name="Liu D.-K."/>
            <person name="Li Y."/>
            <person name="Chen G.-Z."/>
            <person name="Liu X.-D."/>
            <person name="Liao X.-Y."/>
            <person name="Jiang Y.-T."/>
            <person name="Yu X."/>
            <person name="Hao Y."/>
            <person name="Huang J."/>
            <person name="Zhao X.-W."/>
            <person name="Ke S."/>
            <person name="Chen Y.-Y."/>
            <person name="Wu W.-L."/>
            <person name="Hsu J.-L."/>
            <person name="Lin Y.-F."/>
            <person name="Huang M.-D."/>
            <person name="Li C.-Y."/>
            <person name="Huang L."/>
            <person name="Wang Z.-W."/>
            <person name="Zhao X."/>
            <person name="Zhong W.-Y."/>
            <person name="Peng D.-H."/>
            <person name="Ahmad S."/>
            <person name="Lan S."/>
            <person name="Zhang J.-S."/>
            <person name="Tsai W.-C."/>
            <person name="Van De Peer Y."/>
            <person name="Liu Z.-J."/>
        </authorList>
    </citation>
    <scope>NUCLEOTIDE SEQUENCE</scope>
    <source>
        <strain evidence="1">CP</strain>
        <tissue evidence="1">Leaves</tissue>
    </source>
</reference>
<dbReference type="Proteomes" id="UP001180020">
    <property type="component" value="Unassembled WGS sequence"/>
</dbReference>
<evidence type="ECO:0000313" key="2">
    <source>
        <dbReference type="Proteomes" id="UP001180020"/>
    </source>
</evidence>